<dbReference type="RefSeq" id="XP_013327302.1">
    <property type="nucleotide sequence ID" value="XM_013471848.1"/>
</dbReference>
<evidence type="ECO:0000256" key="4">
    <source>
        <dbReference type="ARBA" id="ARBA00023136"/>
    </source>
</evidence>
<keyword evidence="2" id="KW-0812">Transmembrane</keyword>
<dbReference type="InterPro" id="IPR049326">
    <property type="entry name" value="Rhodopsin_dom_fungi"/>
</dbReference>
<dbReference type="EMBL" id="LASV01000240">
    <property type="protein sequence ID" value="KKA20690.1"/>
    <property type="molecule type" value="Genomic_DNA"/>
</dbReference>
<reference evidence="8 9" key="1">
    <citation type="submission" date="2015-04" db="EMBL/GenBank/DDBJ databases">
        <authorList>
            <person name="Heijne W.H."/>
            <person name="Fedorova N.D."/>
            <person name="Nierman W.C."/>
            <person name="Vollebregt A.W."/>
            <person name="Zhao Z."/>
            <person name="Wu L."/>
            <person name="Kumar M."/>
            <person name="Stam H."/>
            <person name="van den Berg M.A."/>
            <person name="Pel H.J."/>
        </authorList>
    </citation>
    <scope>NUCLEOTIDE SEQUENCE [LARGE SCALE GENOMIC DNA]</scope>
    <source>
        <strain evidence="8 9">CBS 393.64</strain>
    </source>
</reference>
<sequence length="368" mass="40557">MDTVSHVILPRGDDTPISPRSVQAVVVSVVFTTMATCLVSARLYTRIHIIHRIESNDLMVIAALTFRGKIRHGQAHGGHPAKDSHQADESILAHHPLLQRSSHLRQSLDSAAVLSRLPDKENAHRLLGDALRARFVRHMGGRERVPQLHPRVQVLGARDAGILPEHEGTVVLERQHAHHDRSGDSDSAHSGAQHVGPAEKAEDCADGHFCRGVCITSIIRLVSLKVIADSSDPTYDNVGAATWSSIECNTGIICACLPTLRPLISRILPRFLSSLSGSRSQSKSQSHRRLDDENNRATPTYRNNGTQPSAAPEEYANAEDDEYRVEVVTIEPLMPGMPRITRDGTIEFPKPVHVETEEREKEKRGSSR</sequence>
<evidence type="ECO:0000256" key="1">
    <source>
        <dbReference type="ARBA" id="ARBA00004141"/>
    </source>
</evidence>
<comment type="similarity">
    <text evidence="5">Belongs to the SAT4 family.</text>
</comment>
<evidence type="ECO:0000256" key="6">
    <source>
        <dbReference type="SAM" id="MobiDB-lite"/>
    </source>
</evidence>
<feature type="compositionally biased region" description="Basic and acidic residues" evidence="6">
    <location>
        <begin position="340"/>
        <end position="368"/>
    </location>
</feature>
<dbReference type="InterPro" id="IPR052337">
    <property type="entry name" value="SAT4-like"/>
</dbReference>
<dbReference type="Pfam" id="PF20684">
    <property type="entry name" value="Fung_rhodopsin"/>
    <property type="match status" value="1"/>
</dbReference>
<evidence type="ECO:0000256" key="2">
    <source>
        <dbReference type="ARBA" id="ARBA00022692"/>
    </source>
</evidence>
<evidence type="ECO:0000256" key="3">
    <source>
        <dbReference type="ARBA" id="ARBA00022989"/>
    </source>
</evidence>
<feature type="domain" description="Rhodopsin" evidence="7">
    <location>
        <begin position="213"/>
        <end position="266"/>
    </location>
</feature>
<feature type="compositionally biased region" description="Polar residues" evidence="6">
    <location>
        <begin position="296"/>
        <end position="309"/>
    </location>
</feature>
<feature type="region of interest" description="Disordered" evidence="6">
    <location>
        <begin position="175"/>
        <end position="198"/>
    </location>
</feature>
<evidence type="ECO:0000313" key="8">
    <source>
        <dbReference type="EMBL" id="KKA20690.1"/>
    </source>
</evidence>
<dbReference type="PANTHER" id="PTHR33048">
    <property type="entry name" value="PTH11-LIKE INTEGRAL MEMBRANE PROTEIN (AFU_ORTHOLOGUE AFUA_5G11245)"/>
    <property type="match status" value="1"/>
</dbReference>
<gene>
    <name evidence="8" type="ORF">T310_5272</name>
</gene>
<feature type="region of interest" description="Disordered" evidence="6">
    <location>
        <begin position="335"/>
        <end position="368"/>
    </location>
</feature>
<dbReference type="GO" id="GO:0016020">
    <property type="term" value="C:membrane"/>
    <property type="evidence" value="ECO:0007669"/>
    <property type="project" value="UniProtKB-SubCell"/>
</dbReference>
<keyword evidence="3" id="KW-1133">Transmembrane helix</keyword>
<evidence type="ECO:0000259" key="7">
    <source>
        <dbReference type="Pfam" id="PF20684"/>
    </source>
</evidence>
<protein>
    <recommendedName>
        <fullName evidence="7">Rhodopsin domain-containing protein</fullName>
    </recommendedName>
</protein>
<keyword evidence="4" id="KW-0472">Membrane</keyword>
<keyword evidence="9" id="KW-1185">Reference proteome</keyword>
<comment type="caution">
    <text evidence="8">The sequence shown here is derived from an EMBL/GenBank/DDBJ whole genome shotgun (WGS) entry which is preliminary data.</text>
</comment>
<evidence type="ECO:0000256" key="5">
    <source>
        <dbReference type="ARBA" id="ARBA00038359"/>
    </source>
</evidence>
<dbReference type="PANTHER" id="PTHR33048:SF47">
    <property type="entry name" value="INTEGRAL MEMBRANE PROTEIN-RELATED"/>
    <property type="match status" value="1"/>
</dbReference>
<dbReference type="STRING" id="1408163.A0A0F4YRI1"/>
<feature type="compositionally biased region" description="Low complexity" evidence="6">
    <location>
        <begin position="275"/>
        <end position="284"/>
    </location>
</feature>
<feature type="region of interest" description="Disordered" evidence="6">
    <location>
        <begin position="275"/>
        <end position="322"/>
    </location>
</feature>
<accession>A0A0F4YRI1</accession>
<dbReference type="AlphaFoldDB" id="A0A0F4YRI1"/>
<dbReference type="GeneID" id="25317617"/>
<dbReference type="Proteomes" id="UP000053958">
    <property type="component" value="Unassembled WGS sequence"/>
</dbReference>
<name>A0A0F4YRI1_RASE3</name>
<comment type="subcellular location">
    <subcellularLocation>
        <location evidence="1">Membrane</location>
        <topology evidence="1">Multi-pass membrane protein</topology>
    </subcellularLocation>
</comment>
<organism evidence="8 9">
    <name type="scientific">Rasamsonia emersonii (strain ATCC 16479 / CBS 393.64 / IMI 116815)</name>
    <dbReference type="NCBI Taxonomy" id="1408163"/>
    <lineage>
        <taxon>Eukaryota</taxon>
        <taxon>Fungi</taxon>
        <taxon>Dikarya</taxon>
        <taxon>Ascomycota</taxon>
        <taxon>Pezizomycotina</taxon>
        <taxon>Eurotiomycetes</taxon>
        <taxon>Eurotiomycetidae</taxon>
        <taxon>Eurotiales</taxon>
        <taxon>Trichocomaceae</taxon>
        <taxon>Rasamsonia</taxon>
    </lineage>
</organism>
<dbReference type="OrthoDB" id="444631at2759"/>
<evidence type="ECO:0000313" key="9">
    <source>
        <dbReference type="Proteomes" id="UP000053958"/>
    </source>
</evidence>
<proteinExistence type="inferred from homology"/>